<dbReference type="EMBL" id="KN831769">
    <property type="protein sequence ID" value="KIM48456.1"/>
    <property type="molecule type" value="Genomic_DNA"/>
</dbReference>
<gene>
    <name evidence="4" type="ORF">M413DRAFT_440199</name>
</gene>
<dbReference type="InterPro" id="IPR040202">
    <property type="entry name" value="Brl1/Brr6"/>
</dbReference>
<reference evidence="4 5" key="1">
    <citation type="submission" date="2014-04" db="EMBL/GenBank/DDBJ databases">
        <authorList>
            <consortium name="DOE Joint Genome Institute"/>
            <person name="Kuo A."/>
            <person name="Gay G."/>
            <person name="Dore J."/>
            <person name="Kohler A."/>
            <person name="Nagy L.G."/>
            <person name="Floudas D."/>
            <person name="Copeland A."/>
            <person name="Barry K.W."/>
            <person name="Cichocki N."/>
            <person name="Veneault-Fourrey C."/>
            <person name="LaButti K."/>
            <person name="Lindquist E.A."/>
            <person name="Lipzen A."/>
            <person name="Lundell T."/>
            <person name="Morin E."/>
            <person name="Murat C."/>
            <person name="Sun H."/>
            <person name="Tunlid A."/>
            <person name="Henrissat B."/>
            <person name="Grigoriev I.V."/>
            <person name="Hibbett D.S."/>
            <person name="Martin F."/>
            <person name="Nordberg H.P."/>
            <person name="Cantor M.N."/>
            <person name="Hua S.X."/>
        </authorList>
    </citation>
    <scope>NUCLEOTIDE SEQUENCE [LARGE SCALE GENOMIC DNA]</scope>
    <source>
        <strain evidence="5">h7</strain>
    </source>
</reference>
<dbReference type="GO" id="GO:0055088">
    <property type="term" value="P:lipid homeostasis"/>
    <property type="evidence" value="ECO:0007669"/>
    <property type="project" value="InterPro"/>
</dbReference>
<dbReference type="AlphaFoldDB" id="A0A0C3CX80"/>
<evidence type="ECO:0000313" key="5">
    <source>
        <dbReference type="Proteomes" id="UP000053424"/>
    </source>
</evidence>
<dbReference type="PANTHER" id="PTHR28136">
    <property type="entry name" value="NUCLEUS EXPORT PROTEIN BRR6"/>
    <property type="match status" value="1"/>
</dbReference>
<keyword evidence="2" id="KW-0812">Transmembrane</keyword>
<keyword evidence="5" id="KW-1185">Reference proteome</keyword>
<keyword evidence="2" id="KW-1133">Transmembrane helix</keyword>
<dbReference type="Pfam" id="PF10104">
    <property type="entry name" value="Brr6_like_C_C"/>
    <property type="match status" value="1"/>
</dbReference>
<dbReference type="GO" id="GO:0031965">
    <property type="term" value="C:nuclear membrane"/>
    <property type="evidence" value="ECO:0007669"/>
    <property type="project" value="InterPro"/>
</dbReference>
<evidence type="ECO:0000259" key="3">
    <source>
        <dbReference type="SMART" id="SM01042"/>
    </source>
</evidence>
<dbReference type="PANTHER" id="PTHR28136:SF1">
    <property type="entry name" value="NUCLEUS EXPORT PROTEIN BRL1"/>
    <property type="match status" value="1"/>
</dbReference>
<feature type="region of interest" description="Disordered" evidence="1">
    <location>
        <begin position="155"/>
        <end position="197"/>
    </location>
</feature>
<evidence type="ECO:0000313" key="4">
    <source>
        <dbReference type="EMBL" id="KIM48456.1"/>
    </source>
</evidence>
<dbReference type="OrthoDB" id="5961at2759"/>
<dbReference type="InterPro" id="IPR018767">
    <property type="entry name" value="Brl1/Brr6_dom"/>
</dbReference>
<name>A0A0C3CX80_HEBCY</name>
<feature type="compositionally biased region" description="Low complexity" evidence="1">
    <location>
        <begin position="50"/>
        <end position="63"/>
    </location>
</feature>
<organism evidence="4 5">
    <name type="scientific">Hebeloma cylindrosporum</name>
    <dbReference type="NCBI Taxonomy" id="76867"/>
    <lineage>
        <taxon>Eukaryota</taxon>
        <taxon>Fungi</taxon>
        <taxon>Dikarya</taxon>
        <taxon>Basidiomycota</taxon>
        <taxon>Agaricomycotina</taxon>
        <taxon>Agaricomycetes</taxon>
        <taxon>Agaricomycetidae</taxon>
        <taxon>Agaricales</taxon>
        <taxon>Agaricineae</taxon>
        <taxon>Hymenogastraceae</taxon>
        <taxon>Hebeloma</taxon>
    </lineage>
</organism>
<feature type="transmembrane region" description="Helical" evidence="2">
    <location>
        <begin position="322"/>
        <end position="343"/>
    </location>
</feature>
<dbReference type="HOGENOM" id="CLU_040960_1_1_1"/>
<protein>
    <recommendedName>
        <fullName evidence="3">Brl1/Brr6 domain-containing protein</fullName>
    </recommendedName>
</protein>
<reference evidence="5" key="2">
    <citation type="submission" date="2015-01" db="EMBL/GenBank/DDBJ databases">
        <title>Evolutionary Origins and Diversification of the Mycorrhizal Mutualists.</title>
        <authorList>
            <consortium name="DOE Joint Genome Institute"/>
            <consortium name="Mycorrhizal Genomics Consortium"/>
            <person name="Kohler A."/>
            <person name="Kuo A."/>
            <person name="Nagy L.G."/>
            <person name="Floudas D."/>
            <person name="Copeland A."/>
            <person name="Barry K.W."/>
            <person name="Cichocki N."/>
            <person name="Veneault-Fourrey C."/>
            <person name="LaButti K."/>
            <person name="Lindquist E.A."/>
            <person name="Lipzen A."/>
            <person name="Lundell T."/>
            <person name="Morin E."/>
            <person name="Murat C."/>
            <person name="Riley R."/>
            <person name="Ohm R."/>
            <person name="Sun H."/>
            <person name="Tunlid A."/>
            <person name="Henrissat B."/>
            <person name="Grigoriev I.V."/>
            <person name="Hibbett D.S."/>
            <person name="Martin F."/>
        </authorList>
    </citation>
    <scope>NUCLEOTIDE SEQUENCE [LARGE SCALE GENOMIC DNA]</scope>
    <source>
        <strain evidence="5">h7</strain>
    </source>
</reference>
<evidence type="ECO:0000256" key="2">
    <source>
        <dbReference type="SAM" id="Phobius"/>
    </source>
</evidence>
<accession>A0A0C3CX80</accession>
<sequence length="412" mass="46464">MASRFPYSQRSKDAPMDYQWTNRSPVKPAWAAGGDEPSTPRKRSHDTLNTPTPSLLSTPQQPTFGTNQNVPFLFHPTPVPQTPQTHPWAPPPHFSPSKAFPEVKDVDMTEASPFRDEDTKAGAEDITTKEKEPDNIRPVATGGLRRVFKQRTKRLYSRRRGREHEHEEGSSSGAESEEDGAITPVTQNTSNHYTLNMPANPAPQSDLPYILLGYLQFFFNLSLILIFLYLVVQFILTVQKDVEHRILEYSQEIIQEISMCAMQYNDNRCAQPDPIPAMIQQCSNWETCMNRDPAIVGRAKVGAELIAEVVNGFVEPISWKTLIFTLTSLAFLTVFINTLLSLYRAKHQPITEPAQHRGQSFPIAPATPFPAHHFGYLSPAPTPSWGRYRSEQDLESPTRRRRLEDGGAAKIK</sequence>
<keyword evidence="2" id="KW-0472">Membrane</keyword>
<feature type="transmembrane region" description="Helical" evidence="2">
    <location>
        <begin position="217"/>
        <end position="236"/>
    </location>
</feature>
<dbReference type="Proteomes" id="UP000053424">
    <property type="component" value="Unassembled WGS sequence"/>
</dbReference>
<feature type="domain" description="Brl1/Brr6" evidence="3">
    <location>
        <begin position="211"/>
        <end position="344"/>
    </location>
</feature>
<feature type="non-terminal residue" evidence="4">
    <location>
        <position position="1"/>
    </location>
</feature>
<proteinExistence type="predicted"/>
<feature type="compositionally biased region" description="Basic and acidic residues" evidence="1">
    <location>
        <begin position="388"/>
        <end position="412"/>
    </location>
</feature>
<feature type="region of interest" description="Disordered" evidence="1">
    <location>
        <begin position="1"/>
        <end position="100"/>
    </location>
</feature>
<evidence type="ECO:0000256" key="1">
    <source>
        <dbReference type="SAM" id="MobiDB-lite"/>
    </source>
</evidence>
<dbReference type="SMART" id="SM01042">
    <property type="entry name" value="Brr6_like_C_C"/>
    <property type="match status" value="1"/>
</dbReference>
<feature type="region of interest" description="Disordered" evidence="1">
    <location>
        <begin position="381"/>
        <end position="412"/>
    </location>
</feature>
<feature type="compositionally biased region" description="Polar residues" evidence="1">
    <location>
        <begin position="184"/>
        <end position="194"/>
    </location>
</feature>
<dbReference type="GO" id="GO:0006998">
    <property type="term" value="P:nuclear envelope organization"/>
    <property type="evidence" value="ECO:0007669"/>
    <property type="project" value="InterPro"/>
</dbReference>